<name>A0A8S1K768_9CILI</name>
<reference evidence="1" key="1">
    <citation type="submission" date="2021-01" db="EMBL/GenBank/DDBJ databases">
        <authorList>
            <consortium name="Genoscope - CEA"/>
            <person name="William W."/>
        </authorList>
    </citation>
    <scope>NUCLEOTIDE SEQUENCE</scope>
</reference>
<dbReference type="Proteomes" id="UP000692954">
    <property type="component" value="Unassembled WGS sequence"/>
</dbReference>
<proteinExistence type="predicted"/>
<dbReference type="EMBL" id="CAJJDN010000004">
    <property type="protein sequence ID" value="CAD8050203.1"/>
    <property type="molecule type" value="Genomic_DNA"/>
</dbReference>
<gene>
    <name evidence="1" type="ORF">PSON_ATCC_30995.1.T0040525</name>
</gene>
<protein>
    <submittedName>
        <fullName evidence="1">Uncharacterized protein</fullName>
    </submittedName>
</protein>
<accession>A0A8S1K768</accession>
<evidence type="ECO:0000313" key="1">
    <source>
        <dbReference type="EMBL" id="CAD8050203.1"/>
    </source>
</evidence>
<evidence type="ECO:0000313" key="2">
    <source>
        <dbReference type="Proteomes" id="UP000692954"/>
    </source>
</evidence>
<dbReference type="OrthoDB" id="26525at2759"/>
<comment type="caution">
    <text evidence="1">The sequence shown here is derived from an EMBL/GenBank/DDBJ whole genome shotgun (WGS) entry which is preliminary data.</text>
</comment>
<organism evidence="1 2">
    <name type="scientific">Paramecium sonneborni</name>
    <dbReference type="NCBI Taxonomy" id="65129"/>
    <lineage>
        <taxon>Eukaryota</taxon>
        <taxon>Sar</taxon>
        <taxon>Alveolata</taxon>
        <taxon>Ciliophora</taxon>
        <taxon>Intramacronucleata</taxon>
        <taxon>Oligohymenophorea</taxon>
        <taxon>Peniculida</taxon>
        <taxon>Parameciidae</taxon>
        <taxon>Paramecium</taxon>
    </lineage>
</organism>
<dbReference type="AlphaFoldDB" id="A0A8S1K768"/>
<keyword evidence="2" id="KW-1185">Reference proteome</keyword>
<sequence length="204" mass="24781">MIVRRDRIHHQGKTNRDFKMLDSQKNTLNNQNSSQDGDRITSLSIPKNKKFSEILDQKSKRIVQCKDPVEETRNSAKKFNQHHLIGYPRFSQLEEKELMKRVFCGDSNTLFLNEEHRQNQESPIDTKCIIDYEQNQNRRIKRETSIIETRREYNRDLRDLISRVRKQEYIRRESRYRKGQRYQKSYKKKICKQKKLLKNIQFMG</sequence>